<dbReference type="RefSeq" id="WP_146441580.1">
    <property type="nucleotide sequence ID" value="NZ_SJPR01000001.1"/>
</dbReference>
<dbReference type="PANTHER" id="PTHR37816:SF1">
    <property type="entry name" value="TOXIN"/>
    <property type="match status" value="1"/>
</dbReference>
<evidence type="ECO:0000313" key="2">
    <source>
        <dbReference type="Proteomes" id="UP000317421"/>
    </source>
</evidence>
<proteinExistence type="predicted"/>
<comment type="caution">
    <text evidence="1">The sequence shown here is derived from an EMBL/GenBank/DDBJ whole genome shotgun (WGS) entry which is preliminary data.</text>
</comment>
<accession>A0A5C6AHY2</accession>
<gene>
    <name evidence="1" type="ORF">Pla108_01840</name>
</gene>
<evidence type="ECO:0000313" key="1">
    <source>
        <dbReference type="EMBL" id="TWT99249.1"/>
    </source>
</evidence>
<protein>
    <submittedName>
        <fullName evidence="1">Topology modulation protein</fullName>
    </submittedName>
</protein>
<dbReference type="InterPro" id="IPR027417">
    <property type="entry name" value="P-loop_NTPase"/>
</dbReference>
<dbReference type="AlphaFoldDB" id="A0A5C6AHY2"/>
<dbReference type="EMBL" id="SJPR01000001">
    <property type="protein sequence ID" value="TWT99249.1"/>
    <property type="molecule type" value="Genomic_DNA"/>
</dbReference>
<organism evidence="1 2">
    <name type="scientific">Botrimarina colliarenosi</name>
    <dbReference type="NCBI Taxonomy" id="2528001"/>
    <lineage>
        <taxon>Bacteria</taxon>
        <taxon>Pseudomonadati</taxon>
        <taxon>Planctomycetota</taxon>
        <taxon>Planctomycetia</taxon>
        <taxon>Pirellulales</taxon>
        <taxon>Lacipirellulaceae</taxon>
        <taxon>Botrimarina</taxon>
    </lineage>
</organism>
<dbReference type="Gene3D" id="3.40.50.300">
    <property type="entry name" value="P-loop containing nucleotide triphosphate hydrolases"/>
    <property type="match status" value="1"/>
</dbReference>
<dbReference type="PANTHER" id="PTHR37816">
    <property type="entry name" value="YALI0E33011P"/>
    <property type="match status" value="1"/>
</dbReference>
<dbReference type="OrthoDB" id="1201990at2"/>
<keyword evidence="2" id="KW-1185">Reference proteome</keyword>
<reference evidence="1 2" key="1">
    <citation type="submission" date="2019-02" db="EMBL/GenBank/DDBJ databases">
        <title>Deep-cultivation of Planctomycetes and their phenomic and genomic characterization uncovers novel biology.</title>
        <authorList>
            <person name="Wiegand S."/>
            <person name="Jogler M."/>
            <person name="Boedeker C."/>
            <person name="Pinto D."/>
            <person name="Vollmers J."/>
            <person name="Rivas-Marin E."/>
            <person name="Kohn T."/>
            <person name="Peeters S.H."/>
            <person name="Heuer A."/>
            <person name="Rast P."/>
            <person name="Oberbeckmann S."/>
            <person name="Bunk B."/>
            <person name="Jeske O."/>
            <person name="Meyerdierks A."/>
            <person name="Storesund J.E."/>
            <person name="Kallscheuer N."/>
            <person name="Luecker S."/>
            <person name="Lage O.M."/>
            <person name="Pohl T."/>
            <person name="Merkel B.J."/>
            <person name="Hornburger P."/>
            <person name="Mueller R.-W."/>
            <person name="Bruemmer F."/>
            <person name="Labrenz M."/>
            <person name="Spormann A.M."/>
            <person name="Op Den Camp H."/>
            <person name="Overmann J."/>
            <person name="Amann R."/>
            <person name="Jetten M.S.M."/>
            <person name="Mascher T."/>
            <person name="Medema M.H."/>
            <person name="Devos D.P."/>
            <person name="Kaster A.-K."/>
            <person name="Ovreas L."/>
            <person name="Rohde M."/>
            <person name="Galperin M.Y."/>
            <person name="Jogler C."/>
        </authorList>
    </citation>
    <scope>NUCLEOTIDE SEQUENCE [LARGE SCALE GENOMIC DNA]</scope>
    <source>
        <strain evidence="1 2">Pla108</strain>
    </source>
</reference>
<dbReference type="InterPro" id="IPR052922">
    <property type="entry name" value="Cytidylate_Kinase-2"/>
</dbReference>
<sequence>MSGEWDRIAIVGCSGAGKTTLARRLADRFGSTHIELDGLNFEPGWTKRPLPEVRQDVAEAVSADRWVACGNWRPLRDLVWGRATTLIWLDLPFATCFRRVFFRTLQRSLTGKLIHNGNRESLQQTFCSRESILLWVIRSHGERRKNLPRELQEPQWSHLRTHRLRSPTEVDQFLKRLGDPGNG</sequence>
<dbReference type="SUPFAM" id="SSF52540">
    <property type="entry name" value="P-loop containing nucleoside triphosphate hydrolases"/>
    <property type="match status" value="1"/>
</dbReference>
<name>A0A5C6AHY2_9BACT</name>
<dbReference type="Proteomes" id="UP000317421">
    <property type="component" value="Unassembled WGS sequence"/>
</dbReference>